<keyword evidence="7" id="KW-1185">Reference proteome</keyword>
<dbReference type="PhylomeDB" id="E9FRG4"/>
<name>E9FRG4_DAPPU</name>
<keyword evidence="5" id="KW-0963">Cytoplasm</keyword>
<dbReference type="GO" id="GO:0106026">
    <property type="term" value="F:Gly-tRNA(Ala) deacylase activity"/>
    <property type="evidence" value="ECO:0007669"/>
    <property type="project" value="RHEA"/>
</dbReference>
<dbReference type="PANTHER" id="PTHR10472">
    <property type="entry name" value="D-TYROSYL-TRNA TYR DEACYLASE"/>
    <property type="match status" value="1"/>
</dbReference>
<comment type="catalytic activity">
    <reaction evidence="3">
        <text>glycyl-tRNA(Ala) + H2O = tRNA(Ala) + glycine + H(+)</text>
        <dbReference type="Rhea" id="RHEA:53744"/>
        <dbReference type="Rhea" id="RHEA-COMP:9657"/>
        <dbReference type="Rhea" id="RHEA-COMP:13640"/>
        <dbReference type="ChEBI" id="CHEBI:15377"/>
        <dbReference type="ChEBI" id="CHEBI:15378"/>
        <dbReference type="ChEBI" id="CHEBI:57305"/>
        <dbReference type="ChEBI" id="CHEBI:78442"/>
        <dbReference type="ChEBI" id="CHEBI:78522"/>
        <dbReference type="EC" id="3.1.1.96"/>
    </reaction>
</comment>
<dbReference type="KEGG" id="dpx:DAPPUDRAFT_299963"/>
<protein>
    <recommendedName>
        <fullName evidence="2 5">D-aminoacyl-tRNA deacylase</fullName>
        <ecNumber evidence="2 5">3.1.1.96</ecNumber>
    </recommendedName>
</protein>
<accession>E9FRG4</accession>
<organism evidence="6 7">
    <name type="scientific">Daphnia pulex</name>
    <name type="common">Water flea</name>
    <dbReference type="NCBI Taxonomy" id="6669"/>
    <lineage>
        <taxon>Eukaryota</taxon>
        <taxon>Metazoa</taxon>
        <taxon>Ecdysozoa</taxon>
        <taxon>Arthropoda</taxon>
        <taxon>Crustacea</taxon>
        <taxon>Branchiopoda</taxon>
        <taxon>Diplostraca</taxon>
        <taxon>Cladocera</taxon>
        <taxon>Anomopoda</taxon>
        <taxon>Daphniidae</taxon>
        <taxon>Daphnia</taxon>
    </lineage>
</organism>
<dbReference type="CDD" id="cd00563">
    <property type="entry name" value="Dtyr_deacylase"/>
    <property type="match status" value="1"/>
</dbReference>
<dbReference type="SUPFAM" id="SSF69500">
    <property type="entry name" value="DTD-like"/>
    <property type="match status" value="1"/>
</dbReference>
<dbReference type="GO" id="GO:0006399">
    <property type="term" value="P:tRNA metabolic process"/>
    <property type="evidence" value="ECO:0000318"/>
    <property type="project" value="GO_Central"/>
</dbReference>
<dbReference type="EC" id="3.1.1.96" evidence="2 5"/>
<evidence type="ECO:0000256" key="2">
    <source>
        <dbReference type="ARBA" id="ARBA00013056"/>
    </source>
</evidence>
<evidence type="ECO:0000313" key="7">
    <source>
        <dbReference type="Proteomes" id="UP000000305"/>
    </source>
</evidence>
<dbReference type="HOGENOM" id="CLU_076901_0_4_1"/>
<dbReference type="PANTHER" id="PTHR10472:SF5">
    <property type="entry name" value="D-AMINOACYL-TRNA DEACYLASE 1"/>
    <property type="match status" value="1"/>
</dbReference>
<dbReference type="Pfam" id="PF02580">
    <property type="entry name" value="Tyr_Deacylase"/>
    <property type="match status" value="1"/>
</dbReference>
<keyword evidence="5" id="KW-0694">RNA-binding</keyword>
<dbReference type="Proteomes" id="UP000000305">
    <property type="component" value="Unassembled WGS sequence"/>
</dbReference>
<comment type="similarity">
    <text evidence="1 5">Belongs to the DTD family.</text>
</comment>
<dbReference type="OrthoDB" id="275783at2759"/>
<keyword evidence="5" id="KW-0820">tRNA-binding</keyword>
<evidence type="ECO:0000256" key="3">
    <source>
        <dbReference type="ARBA" id="ARBA00047676"/>
    </source>
</evidence>
<evidence type="ECO:0000313" key="6">
    <source>
        <dbReference type="EMBL" id="EFX90161.1"/>
    </source>
</evidence>
<proteinExistence type="inferred from homology"/>
<dbReference type="GO" id="GO:0005737">
    <property type="term" value="C:cytoplasm"/>
    <property type="evidence" value="ECO:0000318"/>
    <property type="project" value="GO_Central"/>
</dbReference>
<dbReference type="InParanoid" id="E9FRG4"/>
<gene>
    <name evidence="6" type="ORF">DAPPUDRAFT_299963</name>
</gene>
<dbReference type="eggNOG" id="KOG3323">
    <property type="taxonomic scope" value="Eukaryota"/>
</dbReference>
<evidence type="ECO:0000256" key="1">
    <source>
        <dbReference type="ARBA" id="ARBA00009673"/>
    </source>
</evidence>
<keyword evidence="5" id="KW-0378">Hydrolase</keyword>
<dbReference type="FunCoup" id="E9FRG4">
    <property type="interactions" value="514"/>
</dbReference>
<dbReference type="GO" id="GO:0000049">
    <property type="term" value="F:tRNA binding"/>
    <property type="evidence" value="ECO:0007669"/>
    <property type="project" value="UniProtKB-KW"/>
</dbReference>
<dbReference type="GO" id="GO:0051500">
    <property type="term" value="F:D-tyrosyl-tRNA(Tyr) deacylase activity"/>
    <property type="evidence" value="ECO:0000318"/>
    <property type="project" value="GO_Central"/>
</dbReference>
<dbReference type="AlphaFoldDB" id="E9FRG4"/>
<dbReference type="Gene3D" id="3.50.80.10">
    <property type="entry name" value="D-tyrosyl-tRNA(Tyr) deacylase"/>
    <property type="match status" value="1"/>
</dbReference>
<dbReference type="InterPro" id="IPR003732">
    <property type="entry name" value="Daa-tRNA_deacyls_DTD"/>
</dbReference>
<comment type="subcellular location">
    <subcellularLocation>
        <location evidence="5">Cytoplasm</location>
    </subcellularLocation>
</comment>
<comment type="catalytic activity">
    <reaction evidence="4">
        <text>a D-aminoacyl-tRNA + H2O = a tRNA + a D-alpha-amino acid + H(+)</text>
        <dbReference type="Rhea" id="RHEA:13953"/>
        <dbReference type="Rhea" id="RHEA-COMP:10123"/>
        <dbReference type="Rhea" id="RHEA-COMP:10124"/>
        <dbReference type="ChEBI" id="CHEBI:15377"/>
        <dbReference type="ChEBI" id="CHEBI:15378"/>
        <dbReference type="ChEBI" id="CHEBI:59871"/>
        <dbReference type="ChEBI" id="CHEBI:78442"/>
        <dbReference type="ChEBI" id="CHEBI:79333"/>
        <dbReference type="EC" id="3.1.1.96"/>
    </reaction>
</comment>
<evidence type="ECO:0000256" key="4">
    <source>
        <dbReference type="ARBA" id="ARBA00048018"/>
    </source>
</evidence>
<dbReference type="EMBL" id="GL732523">
    <property type="protein sequence ID" value="EFX90161.1"/>
    <property type="molecule type" value="Genomic_DNA"/>
</dbReference>
<sequence>MKAVIQRVLSAKVTVDGTEVSSIGKGVLAFVGISVNDTEKDAEYIARKILNLRIFEDANQKRWAKSTSDLNLEILCVSQFTLYHKLKGNKPDFHYAMGPKESKILYDKVLTLLKTMYDPLLIKDGVFGAHMCVQLENDGPVTIEIESNTVRENLKDTNEVP</sequence>
<dbReference type="InterPro" id="IPR023509">
    <property type="entry name" value="DTD-like_sf"/>
</dbReference>
<dbReference type="OMA" id="VFGADMK"/>
<reference evidence="6 7" key="1">
    <citation type="journal article" date="2011" name="Science">
        <title>The ecoresponsive genome of Daphnia pulex.</title>
        <authorList>
            <person name="Colbourne J.K."/>
            <person name="Pfrender M.E."/>
            <person name="Gilbert D."/>
            <person name="Thomas W.K."/>
            <person name="Tucker A."/>
            <person name="Oakley T.H."/>
            <person name="Tokishita S."/>
            <person name="Aerts A."/>
            <person name="Arnold G.J."/>
            <person name="Basu M.K."/>
            <person name="Bauer D.J."/>
            <person name="Caceres C.E."/>
            <person name="Carmel L."/>
            <person name="Casola C."/>
            <person name="Choi J.H."/>
            <person name="Detter J.C."/>
            <person name="Dong Q."/>
            <person name="Dusheyko S."/>
            <person name="Eads B.D."/>
            <person name="Frohlich T."/>
            <person name="Geiler-Samerotte K.A."/>
            <person name="Gerlach D."/>
            <person name="Hatcher P."/>
            <person name="Jogdeo S."/>
            <person name="Krijgsveld J."/>
            <person name="Kriventseva E.V."/>
            <person name="Kultz D."/>
            <person name="Laforsch C."/>
            <person name="Lindquist E."/>
            <person name="Lopez J."/>
            <person name="Manak J.R."/>
            <person name="Muller J."/>
            <person name="Pangilinan J."/>
            <person name="Patwardhan R.P."/>
            <person name="Pitluck S."/>
            <person name="Pritham E.J."/>
            <person name="Rechtsteiner A."/>
            <person name="Rho M."/>
            <person name="Rogozin I.B."/>
            <person name="Sakarya O."/>
            <person name="Salamov A."/>
            <person name="Schaack S."/>
            <person name="Shapiro H."/>
            <person name="Shiga Y."/>
            <person name="Skalitzky C."/>
            <person name="Smith Z."/>
            <person name="Souvorov A."/>
            <person name="Sung W."/>
            <person name="Tang Z."/>
            <person name="Tsuchiya D."/>
            <person name="Tu H."/>
            <person name="Vos H."/>
            <person name="Wang M."/>
            <person name="Wolf Y.I."/>
            <person name="Yamagata H."/>
            <person name="Yamada T."/>
            <person name="Ye Y."/>
            <person name="Shaw J.R."/>
            <person name="Andrews J."/>
            <person name="Crease T.J."/>
            <person name="Tang H."/>
            <person name="Lucas S.M."/>
            <person name="Robertson H.M."/>
            <person name="Bork P."/>
            <person name="Koonin E.V."/>
            <person name="Zdobnov E.M."/>
            <person name="Grigoriev I.V."/>
            <person name="Lynch M."/>
            <person name="Boore J.L."/>
        </authorList>
    </citation>
    <scope>NUCLEOTIDE SEQUENCE [LARGE SCALE GENOMIC DNA]</scope>
</reference>
<dbReference type="STRING" id="6669.E9FRG4"/>
<dbReference type="NCBIfam" id="TIGR00256">
    <property type="entry name" value="D-aminoacyl-tRNA deacylase"/>
    <property type="match status" value="1"/>
</dbReference>
<evidence type="ECO:0000256" key="5">
    <source>
        <dbReference type="RuleBase" id="RU003470"/>
    </source>
</evidence>
<dbReference type="FunFam" id="3.50.80.10:FF:000001">
    <property type="entry name" value="D-aminoacyl-tRNA deacylase"/>
    <property type="match status" value="1"/>
</dbReference>